<dbReference type="Proteomes" id="UP000606786">
    <property type="component" value="Unassembled WGS sequence"/>
</dbReference>
<reference evidence="1" key="1">
    <citation type="submission" date="2020-11" db="EMBL/GenBank/DDBJ databases">
        <authorList>
            <person name="Whitehead M."/>
        </authorList>
    </citation>
    <scope>NUCLEOTIDE SEQUENCE</scope>
    <source>
        <strain evidence="1">EGII</strain>
    </source>
</reference>
<proteinExistence type="predicted"/>
<protein>
    <submittedName>
        <fullName evidence="1">(Mediterranean fruit fly) hypothetical protein</fullName>
    </submittedName>
</protein>
<organism evidence="1 2">
    <name type="scientific">Ceratitis capitata</name>
    <name type="common">Mediterranean fruit fly</name>
    <name type="synonym">Tephritis capitata</name>
    <dbReference type="NCBI Taxonomy" id="7213"/>
    <lineage>
        <taxon>Eukaryota</taxon>
        <taxon>Metazoa</taxon>
        <taxon>Ecdysozoa</taxon>
        <taxon>Arthropoda</taxon>
        <taxon>Hexapoda</taxon>
        <taxon>Insecta</taxon>
        <taxon>Pterygota</taxon>
        <taxon>Neoptera</taxon>
        <taxon>Endopterygota</taxon>
        <taxon>Diptera</taxon>
        <taxon>Brachycera</taxon>
        <taxon>Muscomorpha</taxon>
        <taxon>Tephritoidea</taxon>
        <taxon>Tephritidae</taxon>
        <taxon>Ceratitis</taxon>
        <taxon>Ceratitis</taxon>
    </lineage>
</organism>
<name>A0A811UM11_CERCA</name>
<dbReference type="EMBL" id="CAJHJT010000012">
    <property type="protein sequence ID" value="CAD6998926.1"/>
    <property type="molecule type" value="Genomic_DNA"/>
</dbReference>
<dbReference type="AlphaFoldDB" id="A0A811UM11"/>
<keyword evidence="2" id="KW-1185">Reference proteome</keyword>
<gene>
    <name evidence="1" type="ORF">CCAP1982_LOCUS7473</name>
</gene>
<comment type="caution">
    <text evidence="1">The sequence shown here is derived from an EMBL/GenBank/DDBJ whole genome shotgun (WGS) entry which is preliminary data.</text>
</comment>
<accession>A0A811UM11</accession>
<evidence type="ECO:0000313" key="1">
    <source>
        <dbReference type="EMBL" id="CAD6998926.1"/>
    </source>
</evidence>
<sequence>MCYYNGVMRKGVSISNSAKTSAVWSGKMKKILYKKTSNLAYYTINPHLGRDHKLLCILGNTRESKNSNNNNGTTTTCNKRNIERHIDMFTYTQTHTHTHTHASSEICSIEKMFDLKK</sequence>
<evidence type="ECO:0000313" key="2">
    <source>
        <dbReference type="Proteomes" id="UP000606786"/>
    </source>
</evidence>